<dbReference type="PANTHER" id="PTHR35546">
    <property type="entry name" value="F-BOX PROTEIN INTERACTION DOMAIN PROTEIN-RELATED"/>
    <property type="match status" value="1"/>
</dbReference>
<feature type="non-terminal residue" evidence="2">
    <location>
        <position position="1"/>
    </location>
</feature>
<dbReference type="CDD" id="cd22157">
    <property type="entry name" value="F-box_AtFBW1-like"/>
    <property type="match status" value="1"/>
</dbReference>
<gene>
    <name evidence="2" type="ORF">U9M48_011981</name>
</gene>
<dbReference type="Gene3D" id="1.20.1280.50">
    <property type="match status" value="1"/>
</dbReference>
<dbReference type="InterPro" id="IPR013187">
    <property type="entry name" value="F-box-assoc_dom_typ3"/>
</dbReference>
<dbReference type="InterPro" id="IPR001810">
    <property type="entry name" value="F-box_dom"/>
</dbReference>
<dbReference type="SUPFAM" id="SSF81383">
    <property type="entry name" value="F-box domain"/>
    <property type="match status" value="1"/>
</dbReference>
<evidence type="ECO:0000313" key="3">
    <source>
        <dbReference type="Proteomes" id="UP001341281"/>
    </source>
</evidence>
<proteinExistence type="predicted"/>
<keyword evidence="3" id="KW-1185">Reference proteome</keyword>
<dbReference type="Proteomes" id="UP001341281">
    <property type="component" value="Chromosome 03"/>
</dbReference>
<dbReference type="AlphaFoldDB" id="A0AAQ3WHL4"/>
<evidence type="ECO:0000313" key="2">
    <source>
        <dbReference type="EMBL" id="WVZ62211.1"/>
    </source>
</evidence>
<dbReference type="PROSITE" id="PS50181">
    <property type="entry name" value="FBOX"/>
    <property type="match status" value="1"/>
</dbReference>
<name>A0AAQ3WHL4_PASNO</name>
<dbReference type="EMBL" id="CP144747">
    <property type="protein sequence ID" value="WVZ62211.1"/>
    <property type="molecule type" value="Genomic_DNA"/>
</dbReference>
<evidence type="ECO:0000259" key="1">
    <source>
        <dbReference type="PROSITE" id="PS50181"/>
    </source>
</evidence>
<protein>
    <recommendedName>
        <fullName evidence="1">F-box domain-containing protein</fullName>
    </recommendedName>
</protein>
<accession>A0AAQ3WHL4</accession>
<sequence>MNIRMHSDTESHRQSTALQTWRPIQKAAGLAQKLSRPSPEACCGAEIPRPVPLPRRLRRRRPRLLDCAERSAAAAAVASLPDDPLVEILSRVSAKSLCRFKCVSKSWRGLIADPLHRKKLPQTLEGFFFLGDGGGDGEDSGSDYLPLQAWRFVDAQGRSVRPADACFPFLTELSGNHHIWLMDHCNGLLFFGYIEESDESLNYIVSNPATKQWVAVPGSHKKSSSSWRRVRLISLVFDPDVSPHFHLVQFKEGPPPAHIYIYLSELGAWRTIRCGIWGYLLTMVGSPSAYADGLLYVILHDVVVHIAAIDVEGNIRWSIPAPLQAGDDKFWSLADYVGQSQGRLHYIYHADPECDEEGPPENPEKQSYELFIWVLEDYETEKWVLKDN</sequence>
<feature type="domain" description="F-box" evidence="1">
    <location>
        <begin position="74"/>
        <end position="120"/>
    </location>
</feature>
<dbReference type="Pfam" id="PF00646">
    <property type="entry name" value="F-box"/>
    <property type="match status" value="1"/>
</dbReference>
<dbReference type="PANTHER" id="PTHR35546:SF108">
    <property type="entry name" value="F-BOX DOMAIN-CONTAINING PROTEIN"/>
    <property type="match status" value="1"/>
</dbReference>
<dbReference type="SMART" id="SM00256">
    <property type="entry name" value="FBOX"/>
    <property type="match status" value="1"/>
</dbReference>
<dbReference type="InterPro" id="IPR036047">
    <property type="entry name" value="F-box-like_dom_sf"/>
</dbReference>
<dbReference type="InterPro" id="IPR055290">
    <property type="entry name" value="At3g26010-like"/>
</dbReference>
<organism evidence="2 3">
    <name type="scientific">Paspalum notatum var. saurae</name>
    <dbReference type="NCBI Taxonomy" id="547442"/>
    <lineage>
        <taxon>Eukaryota</taxon>
        <taxon>Viridiplantae</taxon>
        <taxon>Streptophyta</taxon>
        <taxon>Embryophyta</taxon>
        <taxon>Tracheophyta</taxon>
        <taxon>Spermatophyta</taxon>
        <taxon>Magnoliopsida</taxon>
        <taxon>Liliopsida</taxon>
        <taxon>Poales</taxon>
        <taxon>Poaceae</taxon>
        <taxon>PACMAD clade</taxon>
        <taxon>Panicoideae</taxon>
        <taxon>Andropogonodae</taxon>
        <taxon>Paspaleae</taxon>
        <taxon>Paspalinae</taxon>
        <taxon>Paspalum</taxon>
    </lineage>
</organism>
<reference evidence="2 3" key="1">
    <citation type="submission" date="2024-02" db="EMBL/GenBank/DDBJ databases">
        <title>High-quality chromosome-scale genome assembly of Pensacola bahiagrass (Paspalum notatum Flugge var. saurae).</title>
        <authorList>
            <person name="Vega J.M."/>
            <person name="Podio M."/>
            <person name="Orjuela J."/>
            <person name="Siena L.A."/>
            <person name="Pessino S.C."/>
            <person name="Combes M.C."/>
            <person name="Mariac C."/>
            <person name="Albertini E."/>
            <person name="Pupilli F."/>
            <person name="Ortiz J.P.A."/>
            <person name="Leblanc O."/>
        </authorList>
    </citation>
    <scope>NUCLEOTIDE SEQUENCE [LARGE SCALE GENOMIC DNA]</scope>
    <source>
        <strain evidence="2">R1</strain>
        <tissue evidence="2">Leaf</tissue>
    </source>
</reference>
<dbReference type="Pfam" id="PF08268">
    <property type="entry name" value="FBA_3"/>
    <property type="match status" value="1"/>
</dbReference>